<dbReference type="WBParaSite" id="ACRNAN_Path_1220.g4733.t1">
    <property type="protein sequence ID" value="ACRNAN_Path_1220.g4733.t1"/>
    <property type="gene ID" value="ACRNAN_Path_1220.g4733"/>
</dbReference>
<name>A0A914BXM3_9BILA</name>
<evidence type="ECO:0000256" key="1">
    <source>
        <dbReference type="SAM" id="MobiDB-lite"/>
    </source>
</evidence>
<evidence type="ECO:0000313" key="3">
    <source>
        <dbReference type="WBParaSite" id="ACRNAN_Path_1220.g4733.t1"/>
    </source>
</evidence>
<feature type="compositionally biased region" description="Polar residues" evidence="1">
    <location>
        <begin position="82"/>
        <end position="111"/>
    </location>
</feature>
<reference evidence="3" key="1">
    <citation type="submission" date="2022-11" db="UniProtKB">
        <authorList>
            <consortium name="WormBaseParasite"/>
        </authorList>
    </citation>
    <scope>IDENTIFICATION</scope>
</reference>
<keyword evidence="2" id="KW-1185">Reference proteome</keyword>
<feature type="region of interest" description="Disordered" evidence="1">
    <location>
        <begin position="150"/>
        <end position="202"/>
    </location>
</feature>
<feature type="compositionally biased region" description="Low complexity" evidence="1">
    <location>
        <begin position="34"/>
        <end position="47"/>
    </location>
</feature>
<organism evidence="2 3">
    <name type="scientific">Acrobeloides nanus</name>
    <dbReference type="NCBI Taxonomy" id="290746"/>
    <lineage>
        <taxon>Eukaryota</taxon>
        <taxon>Metazoa</taxon>
        <taxon>Ecdysozoa</taxon>
        <taxon>Nematoda</taxon>
        <taxon>Chromadorea</taxon>
        <taxon>Rhabditida</taxon>
        <taxon>Tylenchina</taxon>
        <taxon>Cephalobomorpha</taxon>
        <taxon>Cephaloboidea</taxon>
        <taxon>Cephalobidae</taxon>
        <taxon>Acrobeloides</taxon>
    </lineage>
</organism>
<feature type="region of interest" description="Disordered" evidence="1">
    <location>
        <begin position="1"/>
        <end position="133"/>
    </location>
</feature>
<evidence type="ECO:0000313" key="2">
    <source>
        <dbReference type="Proteomes" id="UP000887540"/>
    </source>
</evidence>
<sequence>MFRRKTTHSKSQARSRSRKPAKRVTSKQPKRNSRSSIRSGSTFSPTSRSLPKSSAIRGRASTSKSPVTRGRASTPKHPATRRASTSKNPVPHGRTSTPKPTATRGQSSSSGARAKPTLPKQTDYQLAARPSDDGRGHVFELDWNVNVHLNDAHPEPTNENAMATVPMPQPNGSQGTSLAGPSAVLYSNPPNLDGCTSEESDE</sequence>
<accession>A0A914BXM3</accession>
<proteinExistence type="predicted"/>
<dbReference type="Proteomes" id="UP000887540">
    <property type="component" value="Unplaced"/>
</dbReference>
<feature type="compositionally biased region" description="Polar residues" evidence="1">
    <location>
        <begin position="170"/>
        <end position="179"/>
    </location>
</feature>
<dbReference type="AlphaFoldDB" id="A0A914BXM3"/>
<feature type="compositionally biased region" description="Basic residues" evidence="1">
    <location>
        <begin position="1"/>
        <end position="33"/>
    </location>
</feature>
<protein>
    <submittedName>
        <fullName evidence="3">Uncharacterized protein</fullName>
    </submittedName>
</protein>